<dbReference type="Pfam" id="PF00149">
    <property type="entry name" value="Metallophos"/>
    <property type="match status" value="1"/>
</dbReference>
<dbReference type="Gene3D" id="2.60.40.10">
    <property type="entry name" value="Immunoglobulins"/>
    <property type="match status" value="1"/>
</dbReference>
<accession>A0AAD3ZXD6</accession>
<reference evidence="5 6" key="1">
    <citation type="submission" date="2019-09" db="EMBL/GenBank/DDBJ databases">
        <title>Whole genome sequencing of Microbacterium maritypicum.</title>
        <authorList>
            <person name="Lenchi N."/>
        </authorList>
    </citation>
    <scope>NUCLEOTIDE SEQUENCE [LARGE SCALE GENOMIC DNA]</scope>
    <source>
        <strain evidence="5 6">DSM 12512</strain>
    </source>
</reference>
<sequence length="735" mass="78103">MKRQIAGVCTLAAVAAAVAFPLAANAADGLAAPTFSQEGGRFTESATVALTAPQGAEIRYTLDGSTPTAKSPIYKKPLVIEETSNLAAVSIKGGVTSPAEIEGYIIKTEEEPQLSFFVMSDVHTSSLDDKNRGIWSSHFDTLASINPDPDLIISNGDQINDNNNNTAPDHQVVKTIFDENIDRLGLDDTPILMSHGNHDVGNADMAKYYGDWFPNASGGYYEKTIDGQTFLVTDTERYSGAQRTWLQGRLAALSAESGALNTPIFVVGHRPTANTVYDGAQASNAALTSDLSGYPQAVYFSGHSHLHLNDERSIWQGAFTAVNDGSMSYTETPHDAYQIYGDALWDEFTIPTAQALYVEVYADRTEIDRINFAAEDERTYTNGAWGYQSGYPFASAGTLAGPTWTVRLDGSTAEEVRANFDYTAAARDAVAPVQQGAPEHIVTNGADVLRFPAATDDEAVYGYDVRVRDAVTGAEALPIRAGAKVLADFQIAPRPSVLEIPLAIRNGRQADAPLLTLTKGTSYIAEVTAVDMYGNRSEKTSVAFVAGEVPDTTRPQVTLVSPASAGPSKSIDIRVDATDEVGLARIVANIYQGGKLVKSTQSAVSGASGSHVATVKLPDGAYTVKYNAQDAAGNISKTSTFDVVVDATAPTVTVKTGGSFTVGDAAGYDKVSFKLNDAGKVDRIALNGVEKDLTNNAWSDLNFVKPGTFGGVKGENTLLVYDVAGNVTTVEFVLR</sequence>
<dbReference type="GO" id="GO:0016787">
    <property type="term" value="F:hydrolase activity"/>
    <property type="evidence" value="ECO:0007669"/>
    <property type="project" value="InterPro"/>
</dbReference>
<dbReference type="Pfam" id="PF13750">
    <property type="entry name" value="Big_3_3"/>
    <property type="match status" value="1"/>
</dbReference>
<dbReference type="InterPro" id="IPR022038">
    <property type="entry name" value="Ig-like_bact"/>
</dbReference>
<dbReference type="SUPFAM" id="SSF56300">
    <property type="entry name" value="Metallo-dependent phosphatases"/>
    <property type="match status" value="1"/>
</dbReference>
<dbReference type="RefSeq" id="WP_151486713.1">
    <property type="nucleotide sequence ID" value="NZ_BAAAIN010000001.1"/>
</dbReference>
<dbReference type="Pfam" id="PF13290">
    <property type="entry name" value="CHB_HEX_C_1"/>
    <property type="match status" value="1"/>
</dbReference>
<feature type="domain" description="Calcineurin-like phosphoesterase" evidence="2">
    <location>
        <begin position="115"/>
        <end position="305"/>
    </location>
</feature>
<evidence type="ECO:0000313" key="5">
    <source>
        <dbReference type="EMBL" id="KAB1883138.1"/>
    </source>
</evidence>
<evidence type="ECO:0000259" key="3">
    <source>
        <dbReference type="Pfam" id="PF13290"/>
    </source>
</evidence>
<dbReference type="InterPro" id="IPR004843">
    <property type="entry name" value="Calcineurin-like_PHP"/>
</dbReference>
<dbReference type="InterPro" id="IPR013783">
    <property type="entry name" value="Ig-like_fold"/>
</dbReference>
<evidence type="ECO:0008006" key="7">
    <source>
        <dbReference type="Google" id="ProtNLM"/>
    </source>
</evidence>
<dbReference type="PANTHER" id="PTHR43143:SF1">
    <property type="entry name" value="SERINE_THREONINE-PROTEIN PHOSPHATASE CPPED1"/>
    <property type="match status" value="1"/>
</dbReference>
<keyword evidence="1" id="KW-0732">Signal</keyword>
<feature type="signal peptide" evidence="1">
    <location>
        <begin position="1"/>
        <end position="26"/>
    </location>
</feature>
<comment type="caution">
    <text evidence="5">The sequence shown here is derived from an EMBL/GenBank/DDBJ whole genome shotgun (WGS) entry which is preliminary data.</text>
</comment>
<dbReference type="InterPro" id="IPR029052">
    <property type="entry name" value="Metallo-depent_PP-like"/>
</dbReference>
<evidence type="ECO:0000256" key="1">
    <source>
        <dbReference type="SAM" id="SignalP"/>
    </source>
</evidence>
<evidence type="ECO:0000313" key="6">
    <source>
        <dbReference type="Proteomes" id="UP000436027"/>
    </source>
</evidence>
<dbReference type="GO" id="GO:0005975">
    <property type="term" value="P:carbohydrate metabolic process"/>
    <property type="evidence" value="ECO:0007669"/>
    <property type="project" value="UniProtKB-ARBA"/>
</dbReference>
<dbReference type="PANTHER" id="PTHR43143">
    <property type="entry name" value="METALLOPHOSPHOESTERASE, CALCINEURIN SUPERFAMILY"/>
    <property type="match status" value="1"/>
</dbReference>
<feature type="domain" description="GH29D-like beta-sandwich" evidence="3">
    <location>
        <begin position="38"/>
        <end position="97"/>
    </location>
</feature>
<proteinExistence type="predicted"/>
<dbReference type="InterPro" id="IPR051918">
    <property type="entry name" value="STPP_CPPED1"/>
</dbReference>
<dbReference type="InterPro" id="IPR059177">
    <property type="entry name" value="GH29D-like_dom"/>
</dbReference>
<name>A0AAD3ZXD6_MICMQ</name>
<feature type="domain" description="Ig-like" evidence="4">
    <location>
        <begin position="616"/>
        <end position="688"/>
    </location>
</feature>
<evidence type="ECO:0000259" key="4">
    <source>
        <dbReference type="Pfam" id="PF13750"/>
    </source>
</evidence>
<dbReference type="Gene3D" id="3.60.21.10">
    <property type="match status" value="1"/>
</dbReference>
<gene>
    <name evidence="5" type="ORF">F6W70_10855</name>
</gene>
<evidence type="ECO:0000259" key="2">
    <source>
        <dbReference type="Pfam" id="PF00149"/>
    </source>
</evidence>
<organism evidence="5 6">
    <name type="scientific">Microbacterium maritypicum</name>
    <name type="common">Microbacterium liquefaciens</name>
    <dbReference type="NCBI Taxonomy" id="33918"/>
    <lineage>
        <taxon>Bacteria</taxon>
        <taxon>Bacillati</taxon>
        <taxon>Actinomycetota</taxon>
        <taxon>Actinomycetes</taxon>
        <taxon>Micrococcales</taxon>
        <taxon>Microbacteriaceae</taxon>
        <taxon>Microbacterium</taxon>
    </lineage>
</organism>
<dbReference type="EMBL" id="WAAQ01000002">
    <property type="protein sequence ID" value="KAB1883138.1"/>
    <property type="molecule type" value="Genomic_DNA"/>
</dbReference>
<dbReference type="AlphaFoldDB" id="A0AAD3ZXD6"/>
<feature type="chain" id="PRO_5042220436" description="Calcineurin-like phosphoesterase domain-containing protein" evidence="1">
    <location>
        <begin position="27"/>
        <end position="735"/>
    </location>
</feature>
<protein>
    <recommendedName>
        <fullName evidence="7">Calcineurin-like phosphoesterase domain-containing protein</fullName>
    </recommendedName>
</protein>
<dbReference type="Proteomes" id="UP000436027">
    <property type="component" value="Unassembled WGS sequence"/>
</dbReference>